<accession>A0ABR4G2M3</accession>
<sequence length="443" mass="48452">MSLGNHIESDKKDTVKAALELALTRFLETGNKESNAKPQVPISGCLIRSSLVEDQPDLAITAPRRDGDLRSPIVKRINLAPDVLMILFDRELTSVEFPHGIEISLFPHQQSFVVSNGKVTADTIDMVYRNPGSAVCGTDGSQTIQEQPISRFITPDGVILSKNFAQNVHDFWNSSWDKQSADAPPSSALLAHHLASRSAKALHLSFPDAGKQESNLLTTLSLYSEDQELTEDVSSLLRVEPAGFATETSNEPRCLPSEDAYTLQVYTLAYPSSKELSVEGDSRLPHDAERPLDLVFRLQLKATDSCAVSSWPDKVSIHIPSLSSSSPSTNGSQTFLLREHDGPGPKMVNNTRYIAAMNRTPGELVVTLVPRMKEAAETGLGTKKGRDLSFLLPKVRINAIPETLDVVFPITVREYSADLGKEGSVVTTARVRLFDIGHLRSIV</sequence>
<name>A0ABR4G2M3_9EURO</name>
<organism evidence="1 2">
    <name type="scientific">Aspergillus keveii</name>
    <dbReference type="NCBI Taxonomy" id="714993"/>
    <lineage>
        <taxon>Eukaryota</taxon>
        <taxon>Fungi</taxon>
        <taxon>Dikarya</taxon>
        <taxon>Ascomycota</taxon>
        <taxon>Pezizomycotina</taxon>
        <taxon>Eurotiomycetes</taxon>
        <taxon>Eurotiomycetidae</taxon>
        <taxon>Eurotiales</taxon>
        <taxon>Aspergillaceae</taxon>
        <taxon>Aspergillus</taxon>
        <taxon>Aspergillus subgen. Nidulantes</taxon>
    </lineage>
</organism>
<proteinExistence type="predicted"/>
<comment type="caution">
    <text evidence="1">The sequence shown here is derived from an EMBL/GenBank/DDBJ whole genome shotgun (WGS) entry which is preliminary data.</text>
</comment>
<reference evidence="1 2" key="1">
    <citation type="submission" date="2024-07" db="EMBL/GenBank/DDBJ databases">
        <title>Section-level genome sequencing and comparative genomics of Aspergillus sections Usti and Cavernicolus.</title>
        <authorList>
            <consortium name="Lawrence Berkeley National Laboratory"/>
            <person name="Nybo J.L."/>
            <person name="Vesth T.C."/>
            <person name="Theobald S."/>
            <person name="Frisvad J.C."/>
            <person name="Larsen T.O."/>
            <person name="Kjaerboelling I."/>
            <person name="Rothschild-Mancinelli K."/>
            <person name="Lyhne E.K."/>
            <person name="Kogle M.E."/>
            <person name="Barry K."/>
            <person name="Clum A."/>
            <person name="Na H."/>
            <person name="Ledsgaard L."/>
            <person name="Lin J."/>
            <person name="Lipzen A."/>
            <person name="Kuo A."/>
            <person name="Riley R."/>
            <person name="Mondo S."/>
            <person name="Labutti K."/>
            <person name="Haridas S."/>
            <person name="Pangalinan J."/>
            <person name="Salamov A.A."/>
            <person name="Simmons B.A."/>
            <person name="Magnuson J.K."/>
            <person name="Chen J."/>
            <person name="Drula E."/>
            <person name="Henrissat B."/>
            <person name="Wiebenga A."/>
            <person name="Lubbers R.J."/>
            <person name="Gomes A.C."/>
            <person name="Makela M.R."/>
            <person name="Stajich J."/>
            <person name="Grigoriev I.V."/>
            <person name="Mortensen U.H."/>
            <person name="De Vries R.P."/>
            <person name="Baker S.E."/>
            <person name="Andersen M.R."/>
        </authorList>
    </citation>
    <scope>NUCLEOTIDE SEQUENCE [LARGE SCALE GENOMIC DNA]</scope>
    <source>
        <strain evidence="1 2">CBS 209.92</strain>
    </source>
</reference>
<dbReference type="Proteomes" id="UP001610563">
    <property type="component" value="Unassembled WGS sequence"/>
</dbReference>
<evidence type="ECO:0000313" key="2">
    <source>
        <dbReference type="Proteomes" id="UP001610563"/>
    </source>
</evidence>
<gene>
    <name evidence="1" type="ORF">BJX66DRAFT_339014</name>
</gene>
<keyword evidence="2" id="KW-1185">Reference proteome</keyword>
<protein>
    <submittedName>
        <fullName evidence="1">Uncharacterized protein</fullName>
    </submittedName>
</protein>
<dbReference type="EMBL" id="JBFTWV010000060">
    <property type="protein sequence ID" value="KAL2793261.1"/>
    <property type="molecule type" value="Genomic_DNA"/>
</dbReference>
<evidence type="ECO:0000313" key="1">
    <source>
        <dbReference type="EMBL" id="KAL2793261.1"/>
    </source>
</evidence>